<protein>
    <submittedName>
        <fullName evidence="1">Uncharacterized protein</fullName>
    </submittedName>
</protein>
<organism evidence="1 2">
    <name type="scientific">Eragrostis curvula</name>
    <name type="common">weeping love grass</name>
    <dbReference type="NCBI Taxonomy" id="38414"/>
    <lineage>
        <taxon>Eukaryota</taxon>
        <taxon>Viridiplantae</taxon>
        <taxon>Streptophyta</taxon>
        <taxon>Embryophyta</taxon>
        <taxon>Tracheophyta</taxon>
        <taxon>Spermatophyta</taxon>
        <taxon>Magnoliopsida</taxon>
        <taxon>Liliopsida</taxon>
        <taxon>Poales</taxon>
        <taxon>Poaceae</taxon>
        <taxon>PACMAD clade</taxon>
        <taxon>Chloridoideae</taxon>
        <taxon>Eragrostideae</taxon>
        <taxon>Eragrostidinae</taxon>
        <taxon>Eragrostis</taxon>
    </lineage>
</organism>
<name>A0A5J9WQK7_9POAL</name>
<evidence type="ECO:0000313" key="2">
    <source>
        <dbReference type="Proteomes" id="UP000324897"/>
    </source>
</evidence>
<keyword evidence="2" id="KW-1185">Reference proteome</keyword>
<accession>A0A5J9WQK7</accession>
<feature type="non-terminal residue" evidence="1">
    <location>
        <position position="72"/>
    </location>
</feature>
<sequence length="72" mass="7894">MVARQAEALARLKSPDATYAYSAFLQARVKSLDEADAYSSFEKAAKSVLPPPDSVMKAKHMVAIEIRLLARV</sequence>
<reference evidence="1 2" key="1">
    <citation type="journal article" date="2019" name="Sci. Rep.">
        <title>A high-quality genome of Eragrostis curvula grass provides insights into Poaceae evolution and supports new strategies to enhance forage quality.</title>
        <authorList>
            <person name="Carballo J."/>
            <person name="Santos B.A.C.M."/>
            <person name="Zappacosta D."/>
            <person name="Garbus I."/>
            <person name="Selva J.P."/>
            <person name="Gallo C.A."/>
            <person name="Diaz A."/>
            <person name="Albertini E."/>
            <person name="Caccamo M."/>
            <person name="Echenique V."/>
        </authorList>
    </citation>
    <scope>NUCLEOTIDE SEQUENCE [LARGE SCALE GENOMIC DNA]</scope>
    <source>
        <strain evidence="2">cv. Victoria</strain>
        <tissue evidence="1">Leaf</tissue>
    </source>
</reference>
<feature type="non-terminal residue" evidence="1">
    <location>
        <position position="1"/>
    </location>
</feature>
<dbReference type="EMBL" id="RWGY01000002">
    <property type="protein sequence ID" value="TVU50207.1"/>
    <property type="molecule type" value="Genomic_DNA"/>
</dbReference>
<dbReference type="Gramene" id="TVU50207">
    <property type="protein sequence ID" value="TVU50207"/>
    <property type="gene ID" value="EJB05_01571"/>
</dbReference>
<proteinExistence type="predicted"/>
<gene>
    <name evidence="1" type="ORF">EJB05_01571</name>
</gene>
<comment type="caution">
    <text evidence="1">The sequence shown here is derived from an EMBL/GenBank/DDBJ whole genome shotgun (WGS) entry which is preliminary data.</text>
</comment>
<evidence type="ECO:0000313" key="1">
    <source>
        <dbReference type="EMBL" id="TVU50207.1"/>
    </source>
</evidence>
<dbReference type="AlphaFoldDB" id="A0A5J9WQK7"/>
<dbReference type="Proteomes" id="UP000324897">
    <property type="component" value="Chromosome 6"/>
</dbReference>